<reference evidence="2" key="1">
    <citation type="journal article" date="2023" name="Nat. Plants">
        <title>Single-cell RNA sequencing provides a high-resolution roadmap for understanding the multicellular compartmentation of specialized metabolism.</title>
        <authorList>
            <person name="Sun S."/>
            <person name="Shen X."/>
            <person name="Li Y."/>
            <person name="Li Y."/>
            <person name="Wang S."/>
            <person name="Li R."/>
            <person name="Zhang H."/>
            <person name="Shen G."/>
            <person name="Guo B."/>
            <person name="Wei J."/>
            <person name="Xu J."/>
            <person name="St-Pierre B."/>
            <person name="Chen S."/>
            <person name="Sun C."/>
        </authorList>
    </citation>
    <scope>NUCLEOTIDE SEQUENCE [LARGE SCALE GENOMIC DNA]</scope>
</reference>
<proteinExistence type="predicted"/>
<gene>
    <name evidence="1" type="ORF">M9H77_04634</name>
</gene>
<comment type="caution">
    <text evidence="1">The sequence shown here is derived from an EMBL/GenBank/DDBJ whole genome shotgun (WGS) entry which is preliminary data.</text>
</comment>
<evidence type="ECO:0000313" key="2">
    <source>
        <dbReference type="Proteomes" id="UP001060085"/>
    </source>
</evidence>
<sequence length="153" mass="17899">MENMRVPEYPKDEDCLKSSSKSFRLFGHVIEMHVEEKNEGGCSSSSNEPEVYKGIFLGLKLLTKSEINSSSRWLLGREVVYSCILPFLDPLHARRCETVHILKMLKSNSFVLTGSWNKDFVKRRNLHKSDEIVLYWDKENCRLNFTVRNKFHV</sequence>
<organism evidence="1 2">
    <name type="scientific">Catharanthus roseus</name>
    <name type="common">Madagascar periwinkle</name>
    <name type="synonym">Vinca rosea</name>
    <dbReference type="NCBI Taxonomy" id="4058"/>
    <lineage>
        <taxon>Eukaryota</taxon>
        <taxon>Viridiplantae</taxon>
        <taxon>Streptophyta</taxon>
        <taxon>Embryophyta</taxon>
        <taxon>Tracheophyta</taxon>
        <taxon>Spermatophyta</taxon>
        <taxon>Magnoliopsida</taxon>
        <taxon>eudicotyledons</taxon>
        <taxon>Gunneridae</taxon>
        <taxon>Pentapetalae</taxon>
        <taxon>asterids</taxon>
        <taxon>lamiids</taxon>
        <taxon>Gentianales</taxon>
        <taxon>Apocynaceae</taxon>
        <taxon>Rauvolfioideae</taxon>
        <taxon>Vinceae</taxon>
        <taxon>Catharanthinae</taxon>
        <taxon>Catharanthus</taxon>
    </lineage>
</organism>
<protein>
    <submittedName>
        <fullName evidence="1">Uncharacterized protein</fullName>
    </submittedName>
</protein>
<name>A0ACC0CEN9_CATRO</name>
<evidence type="ECO:0000313" key="1">
    <source>
        <dbReference type="EMBL" id="KAI5683406.1"/>
    </source>
</evidence>
<dbReference type="Proteomes" id="UP001060085">
    <property type="component" value="Linkage Group LG01"/>
</dbReference>
<dbReference type="EMBL" id="CM044701">
    <property type="protein sequence ID" value="KAI5683406.1"/>
    <property type="molecule type" value="Genomic_DNA"/>
</dbReference>
<keyword evidence="2" id="KW-1185">Reference proteome</keyword>
<accession>A0ACC0CEN9</accession>